<dbReference type="PANTHER" id="PTHR34136:SF1">
    <property type="entry name" value="UDP-N-ACETYL-D-MANNOSAMINURONIC ACID TRANSFERASE"/>
    <property type="match status" value="1"/>
</dbReference>
<evidence type="ECO:0000313" key="5">
    <source>
        <dbReference type="Proteomes" id="UP000320314"/>
    </source>
</evidence>
<dbReference type="EMBL" id="VHLH01000036">
    <property type="protein sequence ID" value="TPW26142.1"/>
    <property type="molecule type" value="Genomic_DNA"/>
</dbReference>
<keyword evidence="5" id="KW-1185">Reference proteome</keyword>
<dbReference type="PANTHER" id="PTHR34136">
    <property type="match status" value="1"/>
</dbReference>
<comment type="caution">
    <text evidence="4">The sequence shown here is derived from an EMBL/GenBank/DDBJ whole genome shotgun (WGS) entry which is preliminary data.</text>
</comment>
<accession>A0A506TVP0</accession>
<evidence type="ECO:0000256" key="1">
    <source>
        <dbReference type="ARBA" id="ARBA00022676"/>
    </source>
</evidence>
<dbReference type="AlphaFoldDB" id="A0A506TVP0"/>
<dbReference type="Proteomes" id="UP000320314">
    <property type="component" value="Unassembled WGS sequence"/>
</dbReference>
<proteinExistence type="predicted"/>
<name>A0A506TVP0_9HYPH</name>
<dbReference type="RefSeq" id="WP_141168099.1">
    <property type="nucleotide sequence ID" value="NZ_VHLH01000036.1"/>
</dbReference>
<dbReference type="CDD" id="cd06533">
    <property type="entry name" value="Glyco_transf_WecG_TagA"/>
    <property type="match status" value="1"/>
</dbReference>
<organism evidence="4 5">
    <name type="scientific">Pararhizobium mangrovi</name>
    <dbReference type="NCBI Taxonomy" id="2590452"/>
    <lineage>
        <taxon>Bacteria</taxon>
        <taxon>Pseudomonadati</taxon>
        <taxon>Pseudomonadota</taxon>
        <taxon>Alphaproteobacteria</taxon>
        <taxon>Hyphomicrobiales</taxon>
        <taxon>Rhizobiaceae</taxon>
        <taxon>Rhizobium/Agrobacterium group</taxon>
        <taxon>Pararhizobium</taxon>
    </lineage>
</organism>
<sequence length="271" mass="29881">MTSVESIGPHRRDFPEASGPDDGVETVTLGGMSISVVDRPAAARLMIRAARSHRRGDRPLNYTSSNGQVIARVDDDPELDALFAEADHIFADGQSLVFASRLLCHRSLPGRVATTDLFHDVAGLAERGGDTFYMLGSTQQRVDTAAAAVREAYPDLRLLGHAHGYHQGAELEEKLAEIDRLSPDILWLGIGVQQAQHFIRDYGPSLPNVGLIKTAGGLFDHLAGATRRAPEIVQRAGLEWFWRVLQEPRRLGWRYLTTNPRAIYAMLRHSA</sequence>
<keyword evidence="2 4" id="KW-0808">Transferase</keyword>
<evidence type="ECO:0000256" key="2">
    <source>
        <dbReference type="ARBA" id="ARBA00022679"/>
    </source>
</evidence>
<dbReference type="NCBIfam" id="TIGR00696">
    <property type="entry name" value="wecG_tagA_cpsF"/>
    <property type="match status" value="1"/>
</dbReference>
<dbReference type="Pfam" id="PF03808">
    <property type="entry name" value="Glyco_tran_WecG"/>
    <property type="match status" value="1"/>
</dbReference>
<evidence type="ECO:0000256" key="3">
    <source>
        <dbReference type="SAM" id="MobiDB-lite"/>
    </source>
</evidence>
<reference evidence="4 5" key="1">
    <citation type="submission" date="2019-06" db="EMBL/GenBank/DDBJ databases">
        <authorList>
            <person name="Li M."/>
        </authorList>
    </citation>
    <scope>NUCLEOTIDE SEQUENCE [LARGE SCALE GENOMIC DNA]</scope>
    <source>
        <strain evidence="4 5">BGMRC6574</strain>
    </source>
</reference>
<evidence type="ECO:0000313" key="4">
    <source>
        <dbReference type="EMBL" id="TPW26142.1"/>
    </source>
</evidence>
<dbReference type="GO" id="GO:0016758">
    <property type="term" value="F:hexosyltransferase activity"/>
    <property type="evidence" value="ECO:0007669"/>
    <property type="project" value="TreeGrafter"/>
</dbReference>
<dbReference type="InterPro" id="IPR004629">
    <property type="entry name" value="WecG_TagA_CpsF"/>
</dbReference>
<keyword evidence="1" id="KW-0328">Glycosyltransferase</keyword>
<feature type="region of interest" description="Disordered" evidence="3">
    <location>
        <begin position="1"/>
        <end position="22"/>
    </location>
</feature>
<dbReference type="OrthoDB" id="9771846at2"/>
<protein>
    <submittedName>
        <fullName evidence="4">WecB/TagA/CpsF family glycosyltransferase</fullName>
    </submittedName>
</protein>
<gene>
    <name evidence="4" type="ORF">FJU11_16080</name>
</gene>